<dbReference type="HOGENOM" id="CLU_005015_3_1_1"/>
<gene>
    <name evidence="8" type="primary">Dsim\GD19704</name>
    <name evidence="8" type="ORF">Dsim_GD19704</name>
</gene>
<dbReference type="AlphaFoldDB" id="B4QUX6"/>
<dbReference type="EMBL" id="CM000364">
    <property type="protein sequence ID" value="EDX11557.1"/>
    <property type="molecule type" value="Genomic_DNA"/>
</dbReference>
<dbReference type="InterPro" id="IPR036156">
    <property type="entry name" value="Beta-gal/glucu_dom_sf"/>
</dbReference>
<dbReference type="InterPro" id="IPR006020">
    <property type="entry name" value="PTB/PI_dom"/>
</dbReference>
<proteinExistence type="predicted"/>
<dbReference type="Gene3D" id="2.60.120.260">
    <property type="entry name" value="Galactose-binding domain-like"/>
    <property type="match status" value="1"/>
</dbReference>
<evidence type="ECO:0000256" key="5">
    <source>
        <dbReference type="ARBA" id="ARBA00023295"/>
    </source>
</evidence>
<dbReference type="PhylomeDB" id="B4QUX6"/>
<comment type="catalytic activity">
    <reaction evidence="1">
        <text>Hydrolysis of terminal, non-reducing beta-D-mannose residues in beta-D-mannosides.</text>
        <dbReference type="EC" id="3.2.1.25"/>
    </reaction>
</comment>
<dbReference type="Proteomes" id="UP000000304">
    <property type="component" value="Chromosome 3R"/>
</dbReference>
<dbReference type="SMART" id="SM00462">
    <property type="entry name" value="PTB"/>
    <property type="match status" value="1"/>
</dbReference>
<dbReference type="EC" id="3.2.1.25" evidence="2"/>
<dbReference type="Gene3D" id="3.20.20.80">
    <property type="entry name" value="Glycosidases"/>
    <property type="match status" value="1"/>
</dbReference>
<accession>B4QUX6</accession>
<keyword evidence="5" id="KW-0326">Glycosidase</keyword>
<evidence type="ECO:0000256" key="3">
    <source>
        <dbReference type="ARBA" id="ARBA00022729"/>
    </source>
</evidence>
<feature type="domain" description="PID" evidence="7">
    <location>
        <begin position="5"/>
        <end position="169"/>
    </location>
</feature>
<dbReference type="InterPro" id="IPR054593">
    <property type="entry name" value="Beta-mannosidase-like_N2"/>
</dbReference>
<keyword evidence="9" id="KW-1185">Reference proteome</keyword>
<dbReference type="OrthoDB" id="2866996at2759"/>
<dbReference type="OMA" id="KCVYANT"/>
<dbReference type="CDD" id="cd01217">
    <property type="entry name" value="PTB_CG12581"/>
    <property type="match status" value="1"/>
</dbReference>
<feature type="region of interest" description="Disordered" evidence="6">
    <location>
        <begin position="204"/>
        <end position="227"/>
    </location>
</feature>
<evidence type="ECO:0000313" key="9">
    <source>
        <dbReference type="Proteomes" id="UP000000304"/>
    </source>
</evidence>
<evidence type="ECO:0000256" key="6">
    <source>
        <dbReference type="SAM" id="MobiDB-lite"/>
    </source>
</evidence>
<dbReference type="PANTHER" id="PTHR43730">
    <property type="entry name" value="BETA-MANNOSIDASE"/>
    <property type="match status" value="1"/>
</dbReference>
<evidence type="ECO:0000313" key="8">
    <source>
        <dbReference type="EMBL" id="EDX11557.1"/>
    </source>
</evidence>
<keyword evidence="4" id="KW-0378">Hydrolase</keyword>
<evidence type="ECO:0000256" key="2">
    <source>
        <dbReference type="ARBA" id="ARBA00012754"/>
    </source>
</evidence>
<dbReference type="GO" id="GO:0006516">
    <property type="term" value="P:glycoprotein catabolic process"/>
    <property type="evidence" value="ECO:0007669"/>
    <property type="project" value="TreeGrafter"/>
</dbReference>
<feature type="compositionally biased region" description="Low complexity" evidence="6">
    <location>
        <begin position="215"/>
        <end position="227"/>
    </location>
</feature>
<organism evidence="8 9">
    <name type="scientific">Drosophila simulans</name>
    <name type="common">Fruit fly</name>
    <dbReference type="NCBI Taxonomy" id="7240"/>
    <lineage>
        <taxon>Eukaryota</taxon>
        <taxon>Metazoa</taxon>
        <taxon>Ecdysozoa</taxon>
        <taxon>Arthropoda</taxon>
        <taxon>Hexapoda</taxon>
        <taxon>Insecta</taxon>
        <taxon>Pterygota</taxon>
        <taxon>Neoptera</taxon>
        <taxon>Endopterygota</taxon>
        <taxon>Diptera</taxon>
        <taxon>Brachycera</taxon>
        <taxon>Muscomorpha</taxon>
        <taxon>Ephydroidea</taxon>
        <taxon>Drosophilidae</taxon>
        <taxon>Drosophila</taxon>
        <taxon>Sophophora</taxon>
    </lineage>
</organism>
<dbReference type="GO" id="GO:0004567">
    <property type="term" value="F:beta-mannosidase activity"/>
    <property type="evidence" value="ECO:0007669"/>
    <property type="project" value="UniProtKB-EC"/>
</dbReference>
<dbReference type="Gene3D" id="2.60.40.10">
    <property type="entry name" value="Immunoglobulins"/>
    <property type="match status" value="1"/>
</dbReference>
<protein>
    <recommendedName>
        <fullName evidence="2">beta-mannosidase</fullName>
        <ecNumber evidence="2">3.2.1.25</ecNumber>
    </recommendedName>
</protein>
<dbReference type="STRING" id="7240.B4QUX6"/>
<dbReference type="SUPFAM" id="SSF49303">
    <property type="entry name" value="beta-Galactosidase/glucuronidase domain"/>
    <property type="match status" value="1"/>
</dbReference>
<reference evidence="8 9" key="1">
    <citation type="journal article" date="2007" name="Nature">
        <title>Evolution of genes and genomes on the Drosophila phylogeny.</title>
        <authorList>
            <consortium name="Drosophila 12 Genomes Consortium"/>
            <person name="Clark A.G."/>
            <person name="Eisen M.B."/>
            <person name="Smith D.R."/>
            <person name="Bergman C.M."/>
            <person name="Oliver B."/>
            <person name="Markow T.A."/>
            <person name="Kaufman T.C."/>
            <person name="Kellis M."/>
            <person name="Gelbart W."/>
            <person name="Iyer V.N."/>
            <person name="Pollard D.A."/>
            <person name="Sackton T.B."/>
            <person name="Larracuente A.M."/>
            <person name="Singh N.D."/>
            <person name="Abad J.P."/>
            <person name="Abt D.N."/>
            <person name="Adryan B."/>
            <person name="Aguade M."/>
            <person name="Akashi H."/>
            <person name="Anderson W.W."/>
            <person name="Aquadro C.F."/>
            <person name="Ardell D.H."/>
            <person name="Arguello R."/>
            <person name="Artieri C.G."/>
            <person name="Barbash D.A."/>
            <person name="Barker D."/>
            <person name="Barsanti P."/>
            <person name="Batterham P."/>
            <person name="Batzoglou S."/>
            <person name="Begun D."/>
            <person name="Bhutkar A."/>
            <person name="Blanco E."/>
            <person name="Bosak S.A."/>
            <person name="Bradley R.K."/>
            <person name="Brand A.D."/>
            <person name="Brent M.R."/>
            <person name="Brooks A.N."/>
            <person name="Brown R.H."/>
            <person name="Butlin R.K."/>
            <person name="Caggese C."/>
            <person name="Calvi B.R."/>
            <person name="Bernardo de Carvalho A."/>
            <person name="Caspi A."/>
            <person name="Castrezana S."/>
            <person name="Celniker S.E."/>
            <person name="Chang J.L."/>
            <person name="Chapple C."/>
            <person name="Chatterji S."/>
            <person name="Chinwalla A."/>
            <person name="Civetta A."/>
            <person name="Clifton S.W."/>
            <person name="Comeron J.M."/>
            <person name="Costello J.C."/>
            <person name="Coyne J.A."/>
            <person name="Daub J."/>
            <person name="David R.G."/>
            <person name="Delcher A.L."/>
            <person name="Delehaunty K."/>
            <person name="Do C.B."/>
            <person name="Ebling H."/>
            <person name="Edwards K."/>
            <person name="Eickbush T."/>
            <person name="Evans J.D."/>
            <person name="Filipski A."/>
            <person name="Findeiss S."/>
            <person name="Freyhult E."/>
            <person name="Fulton L."/>
            <person name="Fulton R."/>
            <person name="Garcia A.C."/>
            <person name="Gardiner A."/>
            <person name="Garfield D.A."/>
            <person name="Garvin B.E."/>
            <person name="Gibson G."/>
            <person name="Gilbert D."/>
            <person name="Gnerre S."/>
            <person name="Godfrey J."/>
            <person name="Good R."/>
            <person name="Gotea V."/>
            <person name="Gravely B."/>
            <person name="Greenberg A.J."/>
            <person name="Griffiths-Jones S."/>
            <person name="Gross S."/>
            <person name="Guigo R."/>
            <person name="Gustafson E.A."/>
            <person name="Haerty W."/>
            <person name="Hahn M.W."/>
            <person name="Halligan D.L."/>
            <person name="Halpern A.L."/>
            <person name="Halter G.M."/>
            <person name="Han M.V."/>
            <person name="Heger A."/>
            <person name="Hillier L."/>
            <person name="Hinrichs A.S."/>
            <person name="Holmes I."/>
            <person name="Hoskins R.A."/>
            <person name="Hubisz M.J."/>
            <person name="Hultmark D."/>
            <person name="Huntley M.A."/>
            <person name="Jaffe D.B."/>
            <person name="Jagadeeshan S."/>
            <person name="Jeck W.R."/>
            <person name="Johnson J."/>
            <person name="Jones C.D."/>
            <person name="Jordan W.C."/>
            <person name="Karpen G.H."/>
            <person name="Kataoka E."/>
            <person name="Keightley P.D."/>
            <person name="Kheradpour P."/>
            <person name="Kirkness E.F."/>
            <person name="Koerich L.B."/>
            <person name="Kristiansen K."/>
            <person name="Kudrna D."/>
            <person name="Kulathinal R.J."/>
            <person name="Kumar S."/>
            <person name="Kwok R."/>
            <person name="Lander E."/>
            <person name="Langley C.H."/>
            <person name="Lapoint R."/>
            <person name="Lazzaro B.P."/>
            <person name="Lee S.J."/>
            <person name="Levesque L."/>
            <person name="Li R."/>
            <person name="Lin C.F."/>
            <person name="Lin M.F."/>
            <person name="Lindblad-Toh K."/>
            <person name="Llopart A."/>
            <person name="Long M."/>
            <person name="Low L."/>
            <person name="Lozovsky E."/>
            <person name="Lu J."/>
            <person name="Luo M."/>
            <person name="Machado C.A."/>
            <person name="Makalowski W."/>
            <person name="Marzo M."/>
            <person name="Matsuda M."/>
            <person name="Matzkin L."/>
            <person name="McAllister B."/>
            <person name="McBride C.S."/>
            <person name="McKernan B."/>
            <person name="McKernan K."/>
            <person name="Mendez-Lago M."/>
            <person name="Minx P."/>
            <person name="Mollenhauer M.U."/>
            <person name="Montooth K."/>
            <person name="Mount S.M."/>
            <person name="Mu X."/>
            <person name="Myers E."/>
            <person name="Negre B."/>
            <person name="Newfeld S."/>
            <person name="Nielsen R."/>
            <person name="Noor M.A."/>
            <person name="O'Grady P."/>
            <person name="Pachter L."/>
            <person name="Papaceit M."/>
            <person name="Parisi M.J."/>
            <person name="Parisi M."/>
            <person name="Parts L."/>
            <person name="Pedersen J.S."/>
            <person name="Pesole G."/>
            <person name="Phillippy A.M."/>
            <person name="Ponting C.P."/>
            <person name="Pop M."/>
            <person name="Porcelli D."/>
            <person name="Powell J.R."/>
            <person name="Prohaska S."/>
            <person name="Pruitt K."/>
            <person name="Puig M."/>
            <person name="Quesneville H."/>
            <person name="Ram K.R."/>
            <person name="Rand D."/>
            <person name="Rasmussen M.D."/>
            <person name="Reed L.K."/>
            <person name="Reenan R."/>
            <person name="Reily A."/>
            <person name="Remington K.A."/>
            <person name="Rieger T.T."/>
            <person name="Ritchie M.G."/>
            <person name="Robin C."/>
            <person name="Rogers Y.H."/>
            <person name="Rohde C."/>
            <person name="Rozas J."/>
            <person name="Rubenfield M.J."/>
            <person name="Ruiz A."/>
            <person name="Russo S."/>
            <person name="Salzberg S.L."/>
            <person name="Sanchez-Gracia A."/>
            <person name="Saranga D.J."/>
            <person name="Sato H."/>
            <person name="Schaeffer S.W."/>
            <person name="Schatz M.C."/>
            <person name="Schlenke T."/>
            <person name="Schwartz R."/>
            <person name="Segarra C."/>
            <person name="Singh R.S."/>
            <person name="Sirot L."/>
            <person name="Sirota M."/>
            <person name="Sisneros N.B."/>
            <person name="Smith C.D."/>
            <person name="Smith T.F."/>
            <person name="Spieth J."/>
            <person name="Stage D.E."/>
            <person name="Stark A."/>
            <person name="Stephan W."/>
            <person name="Strausberg R.L."/>
            <person name="Strempel S."/>
            <person name="Sturgill D."/>
            <person name="Sutton G."/>
            <person name="Sutton G.G."/>
            <person name="Tao W."/>
            <person name="Teichmann S."/>
            <person name="Tobari Y.N."/>
            <person name="Tomimura Y."/>
            <person name="Tsolas J.M."/>
            <person name="Valente V.L."/>
            <person name="Venter E."/>
            <person name="Venter J.C."/>
            <person name="Vicario S."/>
            <person name="Vieira F.G."/>
            <person name="Vilella A.J."/>
            <person name="Villasante A."/>
            <person name="Walenz B."/>
            <person name="Wang J."/>
            <person name="Wasserman M."/>
            <person name="Watts T."/>
            <person name="Wilson D."/>
            <person name="Wilson R.K."/>
            <person name="Wing R.A."/>
            <person name="Wolfner M.F."/>
            <person name="Wong A."/>
            <person name="Wong G.K."/>
            <person name="Wu C.I."/>
            <person name="Wu G."/>
            <person name="Yamamoto D."/>
            <person name="Yang H.P."/>
            <person name="Yang S.P."/>
            <person name="Yorke J.A."/>
            <person name="Yoshida K."/>
            <person name="Zdobnov E."/>
            <person name="Zhang P."/>
            <person name="Zhang Y."/>
            <person name="Zimin A.V."/>
            <person name="Baldwin J."/>
            <person name="Abdouelleil A."/>
            <person name="Abdulkadir J."/>
            <person name="Abebe A."/>
            <person name="Abera B."/>
            <person name="Abreu J."/>
            <person name="Acer S.C."/>
            <person name="Aftuck L."/>
            <person name="Alexander A."/>
            <person name="An P."/>
            <person name="Anderson E."/>
            <person name="Anderson S."/>
            <person name="Arachi H."/>
            <person name="Azer M."/>
            <person name="Bachantsang P."/>
            <person name="Barry A."/>
            <person name="Bayul T."/>
            <person name="Berlin A."/>
            <person name="Bessette D."/>
            <person name="Bloom T."/>
            <person name="Blye J."/>
            <person name="Boguslavskiy L."/>
            <person name="Bonnet C."/>
            <person name="Boukhgalter B."/>
            <person name="Bourzgui I."/>
            <person name="Brown A."/>
            <person name="Cahill P."/>
            <person name="Channer S."/>
            <person name="Cheshatsang Y."/>
            <person name="Chuda L."/>
            <person name="Citroen M."/>
            <person name="Collymore A."/>
            <person name="Cooke P."/>
            <person name="Costello M."/>
            <person name="D'Aco K."/>
            <person name="Daza R."/>
            <person name="De Haan G."/>
            <person name="DeGray S."/>
            <person name="DeMaso C."/>
            <person name="Dhargay N."/>
            <person name="Dooley K."/>
            <person name="Dooley E."/>
            <person name="Doricent M."/>
            <person name="Dorje P."/>
            <person name="Dorjee K."/>
            <person name="Dupes A."/>
            <person name="Elong R."/>
            <person name="Falk J."/>
            <person name="Farina A."/>
            <person name="Faro S."/>
            <person name="Ferguson D."/>
            <person name="Fisher S."/>
            <person name="Foley C.D."/>
            <person name="Franke A."/>
            <person name="Friedrich D."/>
            <person name="Gadbois L."/>
            <person name="Gearin G."/>
            <person name="Gearin C.R."/>
            <person name="Giannoukos G."/>
            <person name="Goode T."/>
            <person name="Graham J."/>
            <person name="Grandbois E."/>
            <person name="Grewal S."/>
            <person name="Gyaltsen K."/>
            <person name="Hafez N."/>
            <person name="Hagos B."/>
            <person name="Hall J."/>
            <person name="Henson C."/>
            <person name="Hollinger A."/>
            <person name="Honan T."/>
            <person name="Huard M.D."/>
            <person name="Hughes L."/>
            <person name="Hurhula B."/>
            <person name="Husby M.E."/>
            <person name="Kamat A."/>
            <person name="Kanga B."/>
            <person name="Kashin S."/>
            <person name="Khazanovich D."/>
            <person name="Kisner P."/>
            <person name="Lance K."/>
            <person name="Lara M."/>
            <person name="Lee W."/>
            <person name="Lennon N."/>
            <person name="Letendre F."/>
            <person name="LeVine R."/>
            <person name="Lipovsky A."/>
            <person name="Liu X."/>
            <person name="Liu J."/>
            <person name="Liu S."/>
            <person name="Lokyitsang T."/>
            <person name="Lokyitsang Y."/>
            <person name="Lubonja R."/>
            <person name="Lui A."/>
            <person name="MacDonald P."/>
            <person name="Magnisalis V."/>
            <person name="Maru K."/>
            <person name="Matthews C."/>
            <person name="McCusker W."/>
            <person name="McDonough S."/>
            <person name="Mehta T."/>
            <person name="Meldrim J."/>
            <person name="Meneus L."/>
            <person name="Mihai O."/>
            <person name="Mihalev A."/>
            <person name="Mihova T."/>
            <person name="Mittelman R."/>
            <person name="Mlenga V."/>
            <person name="Montmayeur A."/>
            <person name="Mulrain L."/>
            <person name="Navidi A."/>
            <person name="Naylor J."/>
            <person name="Negash T."/>
            <person name="Nguyen T."/>
            <person name="Nguyen N."/>
            <person name="Nicol R."/>
            <person name="Norbu C."/>
            <person name="Norbu N."/>
            <person name="Novod N."/>
            <person name="O'Neill B."/>
            <person name="Osman S."/>
            <person name="Markiewicz E."/>
            <person name="Oyono O.L."/>
            <person name="Patti C."/>
            <person name="Phunkhang P."/>
            <person name="Pierre F."/>
            <person name="Priest M."/>
            <person name="Raghuraman S."/>
            <person name="Rege F."/>
            <person name="Reyes R."/>
            <person name="Rise C."/>
            <person name="Rogov P."/>
            <person name="Ross K."/>
            <person name="Ryan E."/>
            <person name="Settipalli S."/>
            <person name="Shea T."/>
            <person name="Sherpa N."/>
            <person name="Shi L."/>
            <person name="Shih D."/>
            <person name="Sparrow T."/>
            <person name="Spaulding J."/>
            <person name="Stalker J."/>
            <person name="Stange-Thomann N."/>
            <person name="Stavropoulos S."/>
            <person name="Stone C."/>
            <person name="Strader C."/>
            <person name="Tesfaye S."/>
            <person name="Thomson T."/>
            <person name="Thoulutsang Y."/>
            <person name="Thoulutsang D."/>
            <person name="Topham K."/>
            <person name="Topping I."/>
            <person name="Tsamla T."/>
            <person name="Vassiliev H."/>
            <person name="Vo A."/>
            <person name="Wangchuk T."/>
            <person name="Wangdi T."/>
            <person name="Weiand M."/>
            <person name="Wilkinson J."/>
            <person name="Wilson A."/>
            <person name="Yadav S."/>
            <person name="Young G."/>
            <person name="Yu Q."/>
            <person name="Zembek L."/>
            <person name="Zhong D."/>
            <person name="Zimmer A."/>
            <person name="Zwirko Z."/>
            <person name="Jaffe D.B."/>
            <person name="Alvarez P."/>
            <person name="Brockman W."/>
            <person name="Butler J."/>
            <person name="Chin C."/>
            <person name="Gnerre S."/>
            <person name="Grabherr M."/>
            <person name="Kleber M."/>
            <person name="Mauceli E."/>
            <person name="MacCallum I."/>
        </authorList>
    </citation>
    <scope>NUCLEOTIDE SEQUENCE [LARGE SCALE GENOMIC DNA]</scope>
    <source>
        <strain evidence="9">white501</strain>
    </source>
</reference>
<dbReference type="PANTHER" id="PTHR43730:SF1">
    <property type="entry name" value="BETA-MANNOSIDASE"/>
    <property type="match status" value="1"/>
</dbReference>
<dbReference type="SUPFAM" id="SSF50729">
    <property type="entry name" value="PH domain-like"/>
    <property type="match status" value="1"/>
</dbReference>
<dbReference type="FunFam" id="3.20.20.80:FF:000050">
    <property type="entry name" value="Beta-mannosidase B"/>
    <property type="match status" value="1"/>
</dbReference>
<feature type="compositionally biased region" description="Gly residues" evidence="6">
    <location>
        <begin position="204"/>
        <end position="214"/>
    </location>
</feature>
<dbReference type="InterPro" id="IPR011993">
    <property type="entry name" value="PH-like_dom_sf"/>
</dbReference>
<dbReference type="InterPro" id="IPR017853">
    <property type="entry name" value="GH"/>
</dbReference>
<dbReference type="SUPFAM" id="SSF49785">
    <property type="entry name" value="Galactose-binding domain-like"/>
    <property type="match status" value="1"/>
</dbReference>
<evidence type="ECO:0000259" key="7">
    <source>
        <dbReference type="SMART" id="SM00462"/>
    </source>
</evidence>
<evidence type="ECO:0000256" key="4">
    <source>
        <dbReference type="ARBA" id="ARBA00022801"/>
    </source>
</evidence>
<dbReference type="SUPFAM" id="SSF51445">
    <property type="entry name" value="(Trans)glycosidases"/>
    <property type="match status" value="1"/>
</dbReference>
<evidence type="ECO:0000256" key="1">
    <source>
        <dbReference type="ARBA" id="ARBA00000829"/>
    </source>
</evidence>
<sequence length="1141" mass="127563">MGDSTPICRCRVLYLGSAVPRQSKDGLQGIQEPLRSLYPSEGAVGAKGIDSWLSVWSNGILLENVDENLKQITRFFPIESLHYCAAVRQVLIPERGNAHPEPKFLPLDSPFARMPRAQHPPIFAAILRRTTGIKVLECHVFICKREAAANALVRCCFHAYADNSYARQLETGGGGSVYGTLKSGAVSKSSSDLTGVGLANGVGNGSGGGGGGGNHHLSLSAQGGWRSRTGSTTTLNSLGRASNGLANGSAIGMNGGSSGSAAEGYTSVKNSLRIDVPRLPSGVYTALKDTYGDILDPGNDVSLRWIANQSWIYSTSFNTAELGLDSHINLTLHGIDTVSKVHLNGALLGQTDNMFVRYSFAIGHLLLPSPSQNILEIEILSPLQEASRRARELEDLGVVTGPISCPRARGDVECHRNHLRKMQMSFGGEWNPAALSLGIWKPVVVEYYAVAVFRDVDVALKRNDSHWTMDCRAFLSTHASENFYAQLVVNANELLDDRYVLNQQLVSIDSPVIEFKIHIPKDRVILWWPNGYGKQKLYPVLFSVKCYTSEDRHTLSSRTESQKLLKIGFRTIELVEDTDHIGRTFFFRVNGHPIFMKGANYVPAHTLPELSADADAVAHLLKAANEANMNMIRVWGGGLYESDTFYNLADFYGLLVWQDMTFSQAAYPLANDFVASVCVETVQNAQRLSYHPSLALIVTNNEIELFLSTNKSDFGENATRMESDYKTLFIETIIKELKVISRKDFSPRPEPMVSTPSLGVQESGKNLSNNPQSLNYGDVHFWDDKDGFSPETYPHARFVSEFGYSSLPMKSTWQRALADSADDSDLEIARLIRSRQHDPKGFIPILQLIAYQLPFVPQNWDEDIDKFIYFSQVAQAIATKTALEVFRSLRTGNHTMGALMWQLNDVWVAPTWSCLDFYGNPKLLYYWTKELLAPTSVIALYDNISNNLNITLTREDFSEHRDSQLYYVLVNTYLWTDLIPKKTIARAFGLGSNNLEMRQIPLEYLLYENHLKEELFLEIILEDEYGNSVARNFFYPVPLNKIIGIKDPELTLEVEGQDCKAATSPYANSFSLRITVRYPALLVYLELVHPYYVKERHRFSTNGFTQTQPKKTIHLVFESDTVCMTLTTDHIKVQTINQYLI</sequence>
<dbReference type="InterPro" id="IPR008979">
    <property type="entry name" value="Galactose-bd-like_sf"/>
</dbReference>
<dbReference type="InterPro" id="IPR013783">
    <property type="entry name" value="Ig-like_fold"/>
</dbReference>
<dbReference type="InterPro" id="IPR050887">
    <property type="entry name" value="Beta-mannosidase_GH2"/>
</dbReference>
<dbReference type="Gene3D" id="2.30.29.30">
    <property type="entry name" value="Pleckstrin-homology domain (PH domain)/Phosphotyrosine-binding domain (PTB)"/>
    <property type="match status" value="1"/>
</dbReference>
<dbReference type="Pfam" id="PF22666">
    <property type="entry name" value="Glyco_hydro_2_N2"/>
    <property type="match status" value="1"/>
</dbReference>
<name>B4QUX6_DROSI</name>
<keyword evidence="3" id="KW-0732">Signal</keyword>